<dbReference type="Gene3D" id="1.10.510.10">
    <property type="entry name" value="Transferase(Phosphotransferase) domain 1"/>
    <property type="match status" value="1"/>
</dbReference>
<dbReference type="InterPro" id="IPR000719">
    <property type="entry name" value="Prot_kinase_dom"/>
</dbReference>
<keyword evidence="2" id="KW-0067">ATP-binding</keyword>
<dbReference type="InterPro" id="IPR011009">
    <property type="entry name" value="Kinase-like_dom_sf"/>
</dbReference>
<organism evidence="4 5">
    <name type="scientific">Fusarium ambrosium</name>
    <dbReference type="NCBI Taxonomy" id="131363"/>
    <lineage>
        <taxon>Eukaryota</taxon>
        <taxon>Fungi</taxon>
        <taxon>Dikarya</taxon>
        <taxon>Ascomycota</taxon>
        <taxon>Pezizomycotina</taxon>
        <taxon>Sordariomycetes</taxon>
        <taxon>Hypocreomycetidae</taxon>
        <taxon>Hypocreales</taxon>
        <taxon>Nectriaceae</taxon>
        <taxon>Fusarium</taxon>
        <taxon>Fusarium solani species complex</taxon>
    </lineage>
</organism>
<sequence>MVAAVPVSDKATSIQWYHGMSGVVVEAPDLTVIKRPFPGEASEAQLEIERRIYKRLGQHPYITKFIAAHPNEIVLERLQYPLRKRLLELRRANKRPAIQTILRWARQIAQAFHHVHLCGVLQVDIGTYNVLVDWNEDVKLCDFAGSSLDGSRPTVAPSAHSTHPRISITHPSIRSELFAVGSMLYEMETTYEPYDDKNDGELEELFDADHYPEVANLTLGEVITKCWTGQYLDAGEMVIDIVQIERHLKDSIPRLVAIG</sequence>
<gene>
    <name evidence="4" type="ORF">CDV31_016900</name>
</gene>
<dbReference type="PANTHER" id="PTHR44329">
    <property type="entry name" value="SERINE/THREONINE-PROTEIN KINASE TNNI3K-RELATED"/>
    <property type="match status" value="1"/>
</dbReference>
<dbReference type="AlphaFoldDB" id="A0A428RYY4"/>
<accession>A0A428RYY4</accession>
<keyword evidence="5" id="KW-1185">Reference proteome</keyword>
<evidence type="ECO:0000259" key="3">
    <source>
        <dbReference type="PROSITE" id="PS50011"/>
    </source>
</evidence>
<protein>
    <recommendedName>
        <fullName evidence="3">Protein kinase domain-containing protein</fullName>
    </recommendedName>
</protein>
<dbReference type="InterPro" id="IPR051681">
    <property type="entry name" value="Ser/Thr_Kinases-Pseudokinases"/>
</dbReference>
<dbReference type="GO" id="GO:0004674">
    <property type="term" value="F:protein serine/threonine kinase activity"/>
    <property type="evidence" value="ECO:0007669"/>
    <property type="project" value="TreeGrafter"/>
</dbReference>
<evidence type="ECO:0000256" key="2">
    <source>
        <dbReference type="ARBA" id="ARBA00022840"/>
    </source>
</evidence>
<reference evidence="4 5" key="1">
    <citation type="submission" date="2017-06" db="EMBL/GenBank/DDBJ databases">
        <title>Cmopartive genomic analysis of Ambrosia Fusariam Clade fungi.</title>
        <authorList>
            <person name="Stajich J.E."/>
            <person name="Carrillo J."/>
            <person name="Kijimoto T."/>
            <person name="Eskalen A."/>
            <person name="O'Donnell K."/>
            <person name="Kasson M."/>
        </authorList>
    </citation>
    <scope>NUCLEOTIDE SEQUENCE [LARGE SCALE GENOMIC DNA]</scope>
    <source>
        <strain evidence="4 5">NRRL 20438</strain>
    </source>
</reference>
<name>A0A428RYY4_9HYPO</name>
<dbReference type="SMART" id="SM00220">
    <property type="entry name" value="S_TKc"/>
    <property type="match status" value="1"/>
</dbReference>
<dbReference type="PANTHER" id="PTHR44329:SF298">
    <property type="entry name" value="MIXED LINEAGE KINASE DOMAIN-LIKE PROTEIN"/>
    <property type="match status" value="1"/>
</dbReference>
<evidence type="ECO:0000313" key="4">
    <source>
        <dbReference type="EMBL" id="RSL82779.1"/>
    </source>
</evidence>
<dbReference type="PROSITE" id="PS50011">
    <property type="entry name" value="PROTEIN_KINASE_DOM"/>
    <property type="match status" value="1"/>
</dbReference>
<evidence type="ECO:0000256" key="1">
    <source>
        <dbReference type="ARBA" id="ARBA00022741"/>
    </source>
</evidence>
<keyword evidence="1" id="KW-0547">Nucleotide-binding</keyword>
<dbReference type="EMBL" id="NIZV01000680">
    <property type="protein sequence ID" value="RSL82779.1"/>
    <property type="molecule type" value="Genomic_DNA"/>
</dbReference>
<proteinExistence type="predicted"/>
<feature type="domain" description="Protein kinase" evidence="3">
    <location>
        <begin position="1"/>
        <end position="259"/>
    </location>
</feature>
<dbReference type="Proteomes" id="UP000288429">
    <property type="component" value="Unassembled WGS sequence"/>
</dbReference>
<comment type="caution">
    <text evidence="4">The sequence shown here is derived from an EMBL/GenBank/DDBJ whole genome shotgun (WGS) entry which is preliminary data.</text>
</comment>
<evidence type="ECO:0000313" key="5">
    <source>
        <dbReference type="Proteomes" id="UP000288429"/>
    </source>
</evidence>
<dbReference type="Pfam" id="PF00069">
    <property type="entry name" value="Pkinase"/>
    <property type="match status" value="1"/>
</dbReference>
<dbReference type="SUPFAM" id="SSF56112">
    <property type="entry name" value="Protein kinase-like (PK-like)"/>
    <property type="match status" value="1"/>
</dbReference>
<dbReference type="GO" id="GO:0005524">
    <property type="term" value="F:ATP binding"/>
    <property type="evidence" value="ECO:0007669"/>
    <property type="project" value="UniProtKB-KW"/>
</dbReference>